<organism evidence="2">
    <name type="scientific">Haemonchus contortus</name>
    <name type="common">Barber pole worm</name>
    <dbReference type="NCBI Taxonomy" id="6289"/>
    <lineage>
        <taxon>Eukaryota</taxon>
        <taxon>Metazoa</taxon>
        <taxon>Ecdysozoa</taxon>
        <taxon>Nematoda</taxon>
        <taxon>Chromadorea</taxon>
        <taxon>Rhabditida</taxon>
        <taxon>Rhabditina</taxon>
        <taxon>Rhabditomorpha</taxon>
        <taxon>Strongyloidea</taxon>
        <taxon>Trichostrongylidae</taxon>
        <taxon>Haemonchus</taxon>
    </lineage>
</organism>
<evidence type="ECO:0000313" key="2">
    <source>
        <dbReference type="EMBL" id="CDL94431.1"/>
    </source>
</evidence>
<comment type="caution">
    <text evidence="2">The sequence shown here is derived from an EMBL/GenBank/DDBJ whole genome shotgun (WGS) entry which is preliminary data.</text>
</comment>
<dbReference type="EMBL" id="CAVP010058324">
    <property type="protein sequence ID" value="CDL94431.1"/>
    <property type="molecule type" value="Genomic_DNA"/>
</dbReference>
<sequence length="157" mass="17864">MPLWTVCLIAWCLSLVLITVGIWTDRTILFVPAYVVWAMIYILSVLFIIIDAYANIFCDKSLTNRTNQWNSPCDALIRRRGSFSCYFLLILLKHTQIFHARTLSQEISAKLGSKMNVSKPRKDPDSDDDDMIVFEKIAGAFKGDRPKINDMGRASIA</sequence>
<keyword evidence="1" id="KW-0472">Membrane</keyword>
<protein>
    <submittedName>
        <fullName evidence="2">Uncharacterized protein</fullName>
    </submittedName>
</protein>
<dbReference type="OrthoDB" id="5840133at2759"/>
<keyword evidence="1" id="KW-1133">Transmembrane helix</keyword>
<feature type="transmembrane region" description="Helical" evidence="1">
    <location>
        <begin position="34"/>
        <end position="58"/>
    </location>
</feature>
<evidence type="ECO:0000256" key="1">
    <source>
        <dbReference type="SAM" id="Phobius"/>
    </source>
</evidence>
<keyword evidence="1" id="KW-0812">Transmembrane</keyword>
<dbReference type="AlphaFoldDB" id="W6NBG0"/>
<reference evidence="2" key="1">
    <citation type="submission" date="2013-03" db="EMBL/GenBank/DDBJ databases">
        <authorList>
            <person name="Aslett M."/>
        </authorList>
    </citation>
    <scope>NUCLEOTIDE SEQUENCE [LARGE SCALE GENOMIC DNA]</scope>
    <source>
        <strain evidence="2">ISE/inbred ISE</strain>
    </source>
</reference>
<gene>
    <name evidence="2" type="ORF">HCOI_00923000</name>
</gene>
<proteinExistence type="predicted"/>
<accession>W6NBG0</accession>
<name>W6NBG0_HAECO</name>
<reference evidence="2" key="2">
    <citation type="submission" date="2013-05" db="EMBL/GenBank/DDBJ databases">
        <title>The genome and transcriptome of Haemonchus contortus: a key model parasite for drug and vaccine discovery.</title>
        <authorList>
            <person name="Laing R."/>
            <person name="Kikuchi T."/>
            <person name="Martinelli A."/>
            <person name="Tsai I.J."/>
            <person name="Beech R.N."/>
            <person name="Redman E."/>
            <person name="Holroyd N."/>
            <person name="Bartley D.J."/>
            <person name="Beasley H."/>
            <person name="Britton C."/>
            <person name="Curran D."/>
            <person name="Devaney E."/>
            <person name="Gilabert A."/>
            <person name="Jackson F."/>
            <person name="Hunt M."/>
            <person name="Johnston S."/>
            <person name="Kryukov I."/>
            <person name="Li K."/>
            <person name="Morrison A.A."/>
            <person name="Reid A.J."/>
            <person name="Sargison N."/>
            <person name="Saunders G."/>
            <person name="Wasmuth J.D."/>
            <person name="Wolstenholme A."/>
            <person name="Berriman M."/>
            <person name="Gilleard J.S."/>
            <person name="Cotton J.A."/>
        </authorList>
    </citation>
    <scope>NUCLEOTIDE SEQUENCE [LARGE SCALE GENOMIC DNA]</scope>
    <source>
        <strain evidence="2">ISE/inbred ISE</strain>
    </source>
</reference>